<evidence type="ECO:0000256" key="2">
    <source>
        <dbReference type="ARBA" id="ARBA00001946"/>
    </source>
</evidence>
<dbReference type="InterPro" id="IPR006390">
    <property type="entry name" value="DHP_synth_dom"/>
</dbReference>
<accession>A0A326UBW5</accession>
<sequence length="291" mass="31407">MSQSLAPTTWGPYQLEWGTRTYIMGIVNATPDSFSGDGLKQADLTVEEVVKQAVSQAQHFAGEGATFIDVGGESTRPHALRVSAEEELARVIPVIRAMRQELPPETIISIDTYKAIVAEQAIAAGANLINDIWGFQYDPDMAVVAAEQGVPVVLMANMRGIPKKRDIISDILRFLSTSIDKALAAGVEWERIIIDPGIGFGMTPEEDVTVLRRLGELRSLGRPILLGTSRKSHIGRILGGLPASERLEGTAATVALGIAQGADIVRVHDVREMLRVARMSDAVVRGSFALE</sequence>
<dbReference type="CDD" id="cd00739">
    <property type="entry name" value="DHPS"/>
    <property type="match status" value="1"/>
</dbReference>
<dbReference type="FunFam" id="3.20.20.20:FF:000006">
    <property type="entry name" value="Dihydropteroate synthase"/>
    <property type="match status" value="1"/>
</dbReference>
<organism evidence="13 14">
    <name type="scientific">Thermosporothrix hazakensis</name>
    <dbReference type="NCBI Taxonomy" id="644383"/>
    <lineage>
        <taxon>Bacteria</taxon>
        <taxon>Bacillati</taxon>
        <taxon>Chloroflexota</taxon>
        <taxon>Ktedonobacteria</taxon>
        <taxon>Ktedonobacterales</taxon>
        <taxon>Thermosporotrichaceae</taxon>
        <taxon>Thermosporothrix</taxon>
    </lineage>
</organism>
<evidence type="ECO:0000259" key="12">
    <source>
        <dbReference type="PROSITE" id="PS50972"/>
    </source>
</evidence>
<keyword evidence="10" id="KW-0289">Folate biosynthesis</keyword>
<dbReference type="GO" id="GO:0046872">
    <property type="term" value="F:metal ion binding"/>
    <property type="evidence" value="ECO:0007669"/>
    <property type="project" value="UniProtKB-KW"/>
</dbReference>
<feature type="domain" description="Pterin-binding" evidence="12">
    <location>
        <begin position="21"/>
        <end position="278"/>
    </location>
</feature>
<dbReference type="PANTHER" id="PTHR20941">
    <property type="entry name" value="FOLATE SYNTHESIS PROTEINS"/>
    <property type="match status" value="1"/>
</dbReference>
<evidence type="ECO:0000256" key="6">
    <source>
        <dbReference type="ARBA" id="ARBA00016919"/>
    </source>
</evidence>
<evidence type="ECO:0000313" key="13">
    <source>
        <dbReference type="EMBL" id="PZW36112.1"/>
    </source>
</evidence>
<dbReference type="EMBL" id="QKUF01000001">
    <property type="protein sequence ID" value="PZW36112.1"/>
    <property type="molecule type" value="Genomic_DNA"/>
</dbReference>
<dbReference type="PANTHER" id="PTHR20941:SF1">
    <property type="entry name" value="FOLIC ACID SYNTHESIS PROTEIN FOL1"/>
    <property type="match status" value="1"/>
</dbReference>
<dbReference type="PROSITE" id="PS50972">
    <property type="entry name" value="PTERIN_BINDING"/>
    <property type="match status" value="1"/>
</dbReference>
<keyword evidence="9" id="KW-0460">Magnesium</keyword>
<dbReference type="InterPro" id="IPR000489">
    <property type="entry name" value="Pterin-binding_dom"/>
</dbReference>
<keyword evidence="14" id="KW-1185">Reference proteome</keyword>
<evidence type="ECO:0000256" key="9">
    <source>
        <dbReference type="ARBA" id="ARBA00022842"/>
    </source>
</evidence>
<reference evidence="13 14" key="1">
    <citation type="submission" date="2018-06" db="EMBL/GenBank/DDBJ databases">
        <title>Genomic Encyclopedia of Archaeal and Bacterial Type Strains, Phase II (KMG-II): from individual species to whole genera.</title>
        <authorList>
            <person name="Goeker M."/>
        </authorList>
    </citation>
    <scope>NUCLEOTIDE SEQUENCE [LARGE SCALE GENOMIC DNA]</scope>
    <source>
        <strain evidence="13 14">ATCC BAA-1881</strain>
    </source>
</reference>
<evidence type="ECO:0000256" key="4">
    <source>
        <dbReference type="ARBA" id="ARBA00009503"/>
    </source>
</evidence>
<dbReference type="NCBIfam" id="TIGR01496">
    <property type="entry name" value="DHPS"/>
    <property type="match status" value="1"/>
</dbReference>
<comment type="similarity">
    <text evidence="4">Belongs to the DHPS family.</text>
</comment>
<evidence type="ECO:0000256" key="3">
    <source>
        <dbReference type="ARBA" id="ARBA00004763"/>
    </source>
</evidence>
<protein>
    <recommendedName>
        <fullName evidence="6">Dihydropteroate synthase</fullName>
        <ecNumber evidence="5">2.5.1.15</ecNumber>
    </recommendedName>
    <alternativeName>
        <fullName evidence="11">Dihydropteroate pyrophosphorylase</fullName>
    </alternativeName>
</protein>
<dbReference type="SUPFAM" id="SSF51717">
    <property type="entry name" value="Dihydropteroate synthetase-like"/>
    <property type="match status" value="1"/>
</dbReference>
<evidence type="ECO:0000256" key="7">
    <source>
        <dbReference type="ARBA" id="ARBA00022679"/>
    </source>
</evidence>
<dbReference type="EC" id="2.5.1.15" evidence="5"/>
<keyword evidence="8" id="KW-0479">Metal-binding</keyword>
<dbReference type="GO" id="GO:0046656">
    <property type="term" value="P:folic acid biosynthetic process"/>
    <property type="evidence" value="ECO:0007669"/>
    <property type="project" value="UniProtKB-KW"/>
</dbReference>
<evidence type="ECO:0000256" key="1">
    <source>
        <dbReference type="ARBA" id="ARBA00000012"/>
    </source>
</evidence>
<dbReference type="Proteomes" id="UP000248806">
    <property type="component" value="Unassembled WGS sequence"/>
</dbReference>
<dbReference type="Gene3D" id="3.20.20.20">
    <property type="entry name" value="Dihydropteroate synthase-like"/>
    <property type="match status" value="1"/>
</dbReference>
<dbReference type="Pfam" id="PF00809">
    <property type="entry name" value="Pterin_bind"/>
    <property type="match status" value="1"/>
</dbReference>
<evidence type="ECO:0000256" key="11">
    <source>
        <dbReference type="ARBA" id="ARBA00030193"/>
    </source>
</evidence>
<dbReference type="GO" id="GO:0005829">
    <property type="term" value="C:cytosol"/>
    <property type="evidence" value="ECO:0007669"/>
    <property type="project" value="TreeGrafter"/>
</dbReference>
<comment type="caution">
    <text evidence="13">The sequence shown here is derived from an EMBL/GenBank/DDBJ whole genome shotgun (WGS) entry which is preliminary data.</text>
</comment>
<dbReference type="InterPro" id="IPR011005">
    <property type="entry name" value="Dihydropteroate_synth-like_sf"/>
</dbReference>
<comment type="catalytic activity">
    <reaction evidence="1">
        <text>(7,8-dihydropterin-6-yl)methyl diphosphate + 4-aminobenzoate = 7,8-dihydropteroate + diphosphate</text>
        <dbReference type="Rhea" id="RHEA:19949"/>
        <dbReference type="ChEBI" id="CHEBI:17836"/>
        <dbReference type="ChEBI" id="CHEBI:17839"/>
        <dbReference type="ChEBI" id="CHEBI:33019"/>
        <dbReference type="ChEBI" id="CHEBI:72950"/>
        <dbReference type="EC" id="2.5.1.15"/>
    </reaction>
</comment>
<dbReference type="RefSeq" id="WP_170142273.1">
    <property type="nucleotide sequence ID" value="NZ_BIFX01000001.1"/>
</dbReference>
<dbReference type="InterPro" id="IPR045031">
    <property type="entry name" value="DHP_synth-like"/>
</dbReference>
<evidence type="ECO:0000256" key="5">
    <source>
        <dbReference type="ARBA" id="ARBA00012458"/>
    </source>
</evidence>
<dbReference type="GO" id="GO:0046654">
    <property type="term" value="P:tetrahydrofolate biosynthetic process"/>
    <property type="evidence" value="ECO:0007669"/>
    <property type="project" value="TreeGrafter"/>
</dbReference>
<proteinExistence type="inferred from homology"/>
<comment type="pathway">
    <text evidence="3">Cofactor biosynthesis; tetrahydrofolate biosynthesis; 7,8-dihydrofolate from 2-amino-4-hydroxy-6-hydroxymethyl-7,8-dihydropteridine diphosphate and 4-aminobenzoate: step 1/2.</text>
</comment>
<comment type="cofactor">
    <cofactor evidence="2">
        <name>Mg(2+)</name>
        <dbReference type="ChEBI" id="CHEBI:18420"/>
    </cofactor>
</comment>
<name>A0A326UBW5_THEHA</name>
<evidence type="ECO:0000256" key="10">
    <source>
        <dbReference type="ARBA" id="ARBA00022909"/>
    </source>
</evidence>
<dbReference type="AlphaFoldDB" id="A0A326UBW5"/>
<dbReference type="GO" id="GO:0004156">
    <property type="term" value="F:dihydropteroate synthase activity"/>
    <property type="evidence" value="ECO:0007669"/>
    <property type="project" value="UniProtKB-EC"/>
</dbReference>
<evidence type="ECO:0000256" key="8">
    <source>
        <dbReference type="ARBA" id="ARBA00022723"/>
    </source>
</evidence>
<gene>
    <name evidence="13" type="ORF">EI42_00282</name>
</gene>
<evidence type="ECO:0000313" key="14">
    <source>
        <dbReference type="Proteomes" id="UP000248806"/>
    </source>
</evidence>
<keyword evidence="7" id="KW-0808">Transferase</keyword>